<dbReference type="Pfam" id="PF01474">
    <property type="entry name" value="DAHP_synth_2"/>
    <property type="match status" value="2"/>
</dbReference>
<dbReference type="EC" id="2.5.1.54" evidence="3"/>
<keyword evidence="2 3" id="KW-0808">Transferase</keyword>
<dbReference type="PANTHER" id="PTHR21337">
    <property type="entry name" value="PHOSPHO-2-DEHYDRO-3-DEOXYHEPTONATE ALDOLASE 1, 2"/>
    <property type="match status" value="1"/>
</dbReference>
<dbReference type="PANTHER" id="PTHR21337:SF0">
    <property type="entry name" value="PHOSPHO-2-DEHYDRO-3-DEOXYHEPTONATE ALDOLASE"/>
    <property type="match status" value="1"/>
</dbReference>
<dbReference type="Gene3D" id="3.20.20.70">
    <property type="entry name" value="Aldolase class I"/>
    <property type="match status" value="1"/>
</dbReference>
<sequence length="408" mass="44016">MPPTRLLLEARAQQQPEWASMDDLKKALRTLASSPALVDAAVCRRLRTELAAVARGEAKLLQLGDCAERFADATPARIHDRAAHLHELADAWTAATGLPTIRMGRMAGQYAKPRSQPTETLPDGTVLPVYRGDAVNSPEPTAAARRPDALRLLHAYRHARTTLSILWERDLGLTGAHADPAAAPRPPVDEGPLPTYAAHEALLLEFEHALVRPLPDGGVYGSSAHYLWIGERTRQLDHEHIRLAARVENPVGVKIGPGAAPGEVLDLVRTLDPRGEDGRLSLIVRMGSALVGERLGPVLDALGDRARHVVWVCDPMHGNTRVNGAGQKSRAVSDIRAEIAGCHRALAARGLPLGGLMLEASDHPVTECVAERAQLAATEPLPRYESVCDPRLDPDQAREVIAYAAGLR</sequence>
<comment type="caution">
    <text evidence="4">The sequence shown here is derived from an EMBL/GenBank/DDBJ whole genome shotgun (WGS) entry which is preliminary data.</text>
</comment>
<accession>A0ABQ5P355</accession>
<keyword evidence="3" id="KW-0057">Aromatic amino acid biosynthesis</keyword>
<protein>
    <recommendedName>
        <fullName evidence="3">Phospho-2-dehydro-3-deoxyheptonate aldolase</fullName>
        <ecNumber evidence="3">2.5.1.54</ecNumber>
    </recommendedName>
</protein>
<keyword evidence="5" id="KW-1185">Reference proteome</keyword>
<name>A0ABQ5P355_9ACTN</name>
<comment type="catalytic activity">
    <reaction evidence="3">
        <text>D-erythrose 4-phosphate + phosphoenolpyruvate + H2O = 7-phospho-2-dehydro-3-deoxy-D-arabino-heptonate + phosphate</text>
        <dbReference type="Rhea" id="RHEA:14717"/>
        <dbReference type="ChEBI" id="CHEBI:15377"/>
        <dbReference type="ChEBI" id="CHEBI:16897"/>
        <dbReference type="ChEBI" id="CHEBI:43474"/>
        <dbReference type="ChEBI" id="CHEBI:58394"/>
        <dbReference type="ChEBI" id="CHEBI:58702"/>
        <dbReference type="EC" id="2.5.1.54"/>
    </reaction>
</comment>
<evidence type="ECO:0000256" key="1">
    <source>
        <dbReference type="ARBA" id="ARBA00008911"/>
    </source>
</evidence>
<dbReference type="EMBL" id="BSBI01000009">
    <property type="protein sequence ID" value="GLF97031.1"/>
    <property type="molecule type" value="Genomic_DNA"/>
</dbReference>
<dbReference type="Proteomes" id="UP001291653">
    <property type="component" value="Unassembled WGS sequence"/>
</dbReference>
<reference evidence="4 5" key="1">
    <citation type="submission" date="2022-10" db="EMBL/GenBank/DDBJ databases">
        <title>Draft genome sequence of Streptomyces sp. YSPA8.</title>
        <authorList>
            <person name="Moriuchi R."/>
            <person name="Dohra H."/>
            <person name="Yamamura H."/>
            <person name="Kodani S."/>
        </authorList>
    </citation>
    <scope>NUCLEOTIDE SEQUENCE [LARGE SCALE GENOMIC DNA]</scope>
    <source>
        <strain evidence="4 5">YSPA8</strain>
    </source>
</reference>
<gene>
    <name evidence="4" type="ORF">SYYSPA8_22060</name>
</gene>
<dbReference type="RefSeq" id="WP_323449035.1">
    <property type="nucleotide sequence ID" value="NZ_BSBI01000009.1"/>
</dbReference>
<dbReference type="InterPro" id="IPR002480">
    <property type="entry name" value="DAHP_synth_2"/>
</dbReference>
<comment type="similarity">
    <text evidence="1 3">Belongs to the class-II DAHP synthase family.</text>
</comment>
<dbReference type="InterPro" id="IPR013785">
    <property type="entry name" value="Aldolase_TIM"/>
</dbReference>
<keyword evidence="3" id="KW-0028">Amino-acid biosynthesis</keyword>
<dbReference type="SUPFAM" id="SSF51569">
    <property type="entry name" value="Aldolase"/>
    <property type="match status" value="1"/>
</dbReference>
<evidence type="ECO:0000256" key="3">
    <source>
        <dbReference type="RuleBase" id="RU363071"/>
    </source>
</evidence>
<evidence type="ECO:0000313" key="4">
    <source>
        <dbReference type="EMBL" id="GLF97031.1"/>
    </source>
</evidence>
<evidence type="ECO:0000313" key="5">
    <source>
        <dbReference type="Proteomes" id="UP001291653"/>
    </source>
</evidence>
<evidence type="ECO:0000256" key="2">
    <source>
        <dbReference type="ARBA" id="ARBA00022679"/>
    </source>
</evidence>
<organism evidence="4 5">
    <name type="scientific">Streptomyces yaizuensis</name>
    <dbReference type="NCBI Taxonomy" id="2989713"/>
    <lineage>
        <taxon>Bacteria</taxon>
        <taxon>Bacillati</taxon>
        <taxon>Actinomycetota</taxon>
        <taxon>Actinomycetes</taxon>
        <taxon>Kitasatosporales</taxon>
        <taxon>Streptomycetaceae</taxon>
        <taxon>Streptomyces</taxon>
    </lineage>
</organism>
<comment type="pathway">
    <text evidence="3">Metabolic intermediate biosynthesis; chorismate biosynthesis; chorismate from D-erythrose 4-phosphate and phosphoenolpyruvate: step 1/7.</text>
</comment>
<proteinExistence type="inferred from homology"/>